<evidence type="ECO:0000256" key="8">
    <source>
        <dbReference type="ARBA" id="ARBA00023136"/>
    </source>
</evidence>
<evidence type="ECO:0000256" key="2">
    <source>
        <dbReference type="ARBA" id="ARBA00022448"/>
    </source>
</evidence>
<evidence type="ECO:0000256" key="4">
    <source>
        <dbReference type="ARBA" id="ARBA00022597"/>
    </source>
</evidence>
<keyword evidence="8" id="KW-0472">Membrane</keyword>
<dbReference type="Proteomes" id="UP000251647">
    <property type="component" value="Unassembled WGS sequence"/>
</dbReference>
<evidence type="ECO:0000313" key="10">
    <source>
        <dbReference type="Proteomes" id="UP000251647"/>
    </source>
</evidence>
<keyword evidence="3" id="KW-1003">Cell membrane</keyword>
<evidence type="ECO:0000256" key="3">
    <source>
        <dbReference type="ARBA" id="ARBA00022475"/>
    </source>
</evidence>
<reference evidence="9 10" key="1">
    <citation type="submission" date="2018-06" db="EMBL/GenBank/DDBJ databases">
        <authorList>
            <consortium name="Pathogen Informatics"/>
            <person name="Doyle S."/>
        </authorList>
    </citation>
    <scope>NUCLEOTIDE SEQUENCE [LARGE SCALE GENOMIC DNA]</scope>
    <source>
        <strain evidence="9 10">NCTC11647</strain>
    </source>
</reference>
<sequence length="260" mass="27454">MEISFIQAVMLGVLAFFAGLDLFNGLTHFHRPVVLGPLVGLILGDLPTGILVGGTLELIWMGLAPLAGAQPPNVIIGTIVGTSFAITTKVEPNVAVGVAVPFAVAVQMGITLLFSAMSAVMSKCDQFAQNADDKGIEKVNYMALAVLGTFYFLCAFLPIYLGAEHAENIVNAMPKELIDGLGVAGGIMPAIGFAVLMKIMMKNVYIPYFILGFVAAAWLQLPILAIATAATAMAVIDFMRKSEPTPMTTAPAQEDYEDGI</sequence>
<dbReference type="PANTHER" id="PTHR32502:SF8">
    <property type="entry name" value="N-ACETYLGALACTOSAMINE PERMEASE IIC COMPONENT 1"/>
    <property type="match status" value="1"/>
</dbReference>
<dbReference type="GO" id="GO:0009401">
    <property type="term" value="P:phosphoenolpyruvate-dependent sugar phosphotransferase system"/>
    <property type="evidence" value="ECO:0007669"/>
    <property type="project" value="UniProtKB-KW"/>
</dbReference>
<evidence type="ECO:0000256" key="5">
    <source>
        <dbReference type="ARBA" id="ARBA00022683"/>
    </source>
</evidence>
<evidence type="ECO:0000256" key="1">
    <source>
        <dbReference type="ARBA" id="ARBA00004651"/>
    </source>
</evidence>
<name>A0A2T3QJQ7_PHODM</name>
<keyword evidence="2" id="KW-0813">Transport</keyword>
<proteinExistence type="predicted"/>
<protein>
    <submittedName>
        <fullName evidence="9">PTS system N-acetylgalactosamine-specific EIIC component 1</fullName>
    </submittedName>
</protein>
<dbReference type="InterPro" id="IPR050303">
    <property type="entry name" value="GatZ_KbaZ_carbometab"/>
</dbReference>
<evidence type="ECO:0000256" key="7">
    <source>
        <dbReference type="ARBA" id="ARBA00022989"/>
    </source>
</evidence>
<dbReference type="InterPro" id="IPR047835">
    <property type="entry name" value="PTS_IIC_GalNAc_AgaW-like"/>
</dbReference>
<dbReference type="InterPro" id="IPR004700">
    <property type="entry name" value="PTS_IIC_man"/>
</dbReference>
<dbReference type="RefSeq" id="WP_005306277.1">
    <property type="nucleotide sequence ID" value="NZ_CP018298.1"/>
</dbReference>
<comment type="subcellular location">
    <subcellularLocation>
        <location evidence="1">Cell membrane</location>
        <topology evidence="1">Multi-pass membrane protein</topology>
    </subcellularLocation>
</comment>
<evidence type="ECO:0000256" key="6">
    <source>
        <dbReference type="ARBA" id="ARBA00022692"/>
    </source>
</evidence>
<keyword evidence="7" id="KW-1133">Transmembrane helix</keyword>
<dbReference type="Pfam" id="PF03609">
    <property type="entry name" value="EII-Sor"/>
    <property type="match status" value="1"/>
</dbReference>
<accession>A0A2T3QJQ7</accession>
<dbReference type="EMBL" id="UATL01000005">
    <property type="protein sequence ID" value="SPY44271.1"/>
    <property type="molecule type" value="Genomic_DNA"/>
</dbReference>
<dbReference type="OrthoDB" id="3190125at2"/>
<organism evidence="9 10">
    <name type="scientific">Photobacterium damselae</name>
    <dbReference type="NCBI Taxonomy" id="38293"/>
    <lineage>
        <taxon>Bacteria</taxon>
        <taxon>Pseudomonadati</taxon>
        <taxon>Pseudomonadota</taxon>
        <taxon>Gammaproteobacteria</taxon>
        <taxon>Vibrionales</taxon>
        <taxon>Vibrionaceae</taxon>
        <taxon>Photobacterium</taxon>
    </lineage>
</organism>
<evidence type="ECO:0000313" key="9">
    <source>
        <dbReference type="EMBL" id="SPY44271.1"/>
    </source>
</evidence>
<dbReference type="PROSITE" id="PS51106">
    <property type="entry name" value="PTS_EIIC_TYPE_4"/>
    <property type="match status" value="1"/>
</dbReference>
<dbReference type="GO" id="GO:0005886">
    <property type="term" value="C:plasma membrane"/>
    <property type="evidence" value="ECO:0007669"/>
    <property type="project" value="UniProtKB-SubCell"/>
</dbReference>
<gene>
    <name evidence="9" type="primary">agaC_2</name>
    <name evidence="9" type="ORF">NCTC11647_03209</name>
</gene>
<keyword evidence="4" id="KW-0762">Sugar transport</keyword>
<dbReference type="NCBIfam" id="NF040757">
    <property type="entry name" value="AgaW"/>
    <property type="match status" value="1"/>
</dbReference>
<dbReference type="AlphaFoldDB" id="A0A2T3QJQ7"/>
<keyword evidence="6" id="KW-0812">Transmembrane</keyword>
<dbReference type="PANTHER" id="PTHR32502">
    <property type="entry name" value="N-ACETYLGALACTOSAMINE PERMEASE II COMPONENT-RELATED"/>
    <property type="match status" value="1"/>
</dbReference>
<keyword evidence="5" id="KW-0598">Phosphotransferase system</keyword>